<evidence type="ECO:0000313" key="1">
    <source>
        <dbReference type="EMBL" id="JAI16442.1"/>
    </source>
</evidence>
<name>A0A0K8TPW3_TABBR</name>
<dbReference type="Pfam" id="PF14774">
    <property type="entry name" value="FAM177"/>
    <property type="match status" value="1"/>
</dbReference>
<dbReference type="AlphaFoldDB" id="A0A0K8TPW3"/>
<organism evidence="1">
    <name type="scientific">Tabanus bromius</name>
    <name type="common">Band-eyed brown horse fly</name>
    <dbReference type="NCBI Taxonomy" id="304241"/>
    <lineage>
        <taxon>Eukaryota</taxon>
        <taxon>Metazoa</taxon>
        <taxon>Ecdysozoa</taxon>
        <taxon>Arthropoda</taxon>
        <taxon>Hexapoda</taxon>
        <taxon>Insecta</taxon>
        <taxon>Pterygota</taxon>
        <taxon>Neoptera</taxon>
        <taxon>Endopterygota</taxon>
        <taxon>Diptera</taxon>
        <taxon>Brachycera</taxon>
        <taxon>Tabanomorpha</taxon>
        <taxon>Tabanoidea</taxon>
        <taxon>Tabanidae</taxon>
        <taxon>Tabanus</taxon>
    </lineage>
</organism>
<accession>A0A0K8TPW3</accession>
<dbReference type="EMBL" id="GDAI01001161">
    <property type="protein sequence ID" value="JAI16442.1"/>
    <property type="molecule type" value="mRNA"/>
</dbReference>
<dbReference type="PANTHER" id="PTHR31206">
    <property type="entry name" value="LP10445P"/>
    <property type="match status" value="1"/>
</dbReference>
<proteinExistence type="evidence at transcript level"/>
<reference evidence="1" key="1">
    <citation type="journal article" date="2015" name="Insect Biochem. Mol. Biol.">
        <title>An insight into the sialome of the horse fly, Tabanus bromius.</title>
        <authorList>
            <person name="Ribeiro J.M."/>
            <person name="Kazimirova M."/>
            <person name="Takac P."/>
            <person name="Andersen J.F."/>
            <person name="Francischetti I.M."/>
        </authorList>
    </citation>
    <scope>NUCLEOTIDE SEQUENCE</scope>
</reference>
<sequence>LEMETNCIKHEDSLAIIENHTAVNLVAPKRVLHFSDGVIEEFSDDEQDEVDVANNNCKQNGIVLNGIEEPPSQWGPWIVHKAKKTGTTVLAGCDYVGEFLASVLGITTPKYSSEIEEFKRTQAENKKIEMENENTATWQEKKDLKENEVITSDSIAMSPMKKY</sequence>
<feature type="non-terminal residue" evidence="1">
    <location>
        <position position="1"/>
    </location>
</feature>
<dbReference type="PANTHER" id="PTHR31206:SF1">
    <property type="entry name" value="LP10445P"/>
    <property type="match status" value="1"/>
</dbReference>
<dbReference type="InterPro" id="IPR028260">
    <property type="entry name" value="FAM177"/>
</dbReference>
<protein>
    <submittedName>
        <fullName evidence="1">Uncharacterized protein</fullName>
    </submittedName>
</protein>